<feature type="signal peptide" evidence="10">
    <location>
        <begin position="1"/>
        <end position="24"/>
    </location>
</feature>
<evidence type="ECO:0000256" key="9">
    <source>
        <dbReference type="SAM" id="MobiDB-lite"/>
    </source>
</evidence>
<comment type="similarity">
    <text evidence="1 8">Belongs to the peptidase S8 family.</text>
</comment>
<accession>A0ABD3PDK5</accession>
<evidence type="ECO:0000313" key="13">
    <source>
        <dbReference type="Proteomes" id="UP001530400"/>
    </source>
</evidence>
<evidence type="ECO:0000256" key="7">
    <source>
        <dbReference type="ARBA" id="ARBA00023619"/>
    </source>
</evidence>
<reference evidence="12 13" key="1">
    <citation type="submission" date="2024-10" db="EMBL/GenBank/DDBJ databases">
        <title>Updated reference genomes for cyclostephanoid diatoms.</title>
        <authorList>
            <person name="Roberts W.R."/>
            <person name="Alverson A.J."/>
        </authorList>
    </citation>
    <scope>NUCLEOTIDE SEQUENCE [LARGE SCALE GENOMIC DNA]</scope>
    <source>
        <strain evidence="12 13">AJA010-31</strain>
    </source>
</reference>
<dbReference type="GO" id="GO:0006508">
    <property type="term" value="P:proteolysis"/>
    <property type="evidence" value="ECO:0007669"/>
    <property type="project" value="UniProtKB-KW"/>
</dbReference>
<evidence type="ECO:0000313" key="12">
    <source>
        <dbReference type="EMBL" id="KAL3785808.1"/>
    </source>
</evidence>
<feature type="active site" description="Charge relay system" evidence="8">
    <location>
        <position position="407"/>
    </location>
</feature>
<dbReference type="InterPro" id="IPR023828">
    <property type="entry name" value="Peptidase_S8_Ser-AS"/>
</dbReference>
<evidence type="ECO:0000256" key="1">
    <source>
        <dbReference type="ARBA" id="ARBA00011073"/>
    </source>
</evidence>
<dbReference type="PANTHER" id="PTHR43806">
    <property type="entry name" value="PEPTIDASE S8"/>
    <property type="match status" value="1"/>
</dbReference>
<dbReference type="CDD" id="cd07477">
    <property type="entry name" value="Peptidases_S8_Subtilisin_subset"/>
    <property type="match status" value="1"/>
</dbReference>
<keyword evidence="10" id="KW-0732">Signal</keyword>
<feature type="active site" description="Charge relay system" evidence="8">
    <location>
        <position position="190"/>
    </location>
</feature>
<comment type="catalytic activity">
    <reaction evidence="6">
        <text>Hydrolysis of proteins with broad specificity for peptide bonds, and a preference for a large uncharged residue in P1. Hydrolyzes peptide amides.</text>
        <dbReference type="EC" id="3.4.21.62"/>
    </reaction>
</comment>
<dbReference type="EMBL" id="JALLPJ020000676">
    <property type="protein sequence ID" value="KAL3785808.1"/>
    <property type="molecule type" value="Genomic_DNA"/>
</dbReference>
<dbReference type="InterPro" id="IPR015500">
    <property type="entry name" value="Peptidase_S8_subtilisin-rel"/>
</dbReference>
<dbReference type="InterPro" id="IPR034202">
    <property type="entry name" value="Subtilisin_Carlsberg-like"/>
</dbReference>
<comment type="caution">
    <text evidence="12">The sequence shown here is derived from an EMBL/GenBank/DDBJ whole genome shotgun (WGS) entry which is preliminary data.</text>
</comment>
<dbReference type="AlphaFoldDB" id="A0ABD3PDK5"/>
<dbReference type="Gene3D" id="3.40.50.200">
    <property type="entry name" value="Peptidase S8/S53 domain"/>
    <property type="match status" value="1"/>
</dbReference>
<evidence type="ECO:0000256" key="8">
    <source>
        <dbReference type="PROSITE-ProRule" id="PRU01240"/>
    </source>
</evidence>
<evidence type="ECO:0000256" key="10">
    <source>
        <dbReference type="SAM" id="SignalP"/>
    </source>
</evidence>
<dbReference type="PANTHER" id="PTHR43806:SF11">
    <property type="entry name" value="CEREVISIN-RELATED"/>
    <property type="match status" value="1"/>
</dbReference>
<name>A0ABD3PDK5_9STRA</name>
<feature type="active site" description="Charge relay system" evidence="8">
    <location>
        <position position="222"/>
    </location>
</feature>
<keyword evidence="13" id="KW-1185">Reference proteome</keyword>
<dbReference type="EC" id="3.4.21.62" evidence="7"/>
<feature type="chain" id="PRO_5044830471" description="subtilisin" evidence="10">
    <location>
        <begin position="25"/>
        <end position="873"/>
    </location>
</feature>
<protein>
    <recommendedName>
        <fullName evidence="7">subtilisin</fullName>
        <ecNumber evidence="7">3.4.21.62</ecNumber>
    </recommendedName>
</protein>
<keyword evidence="4 8" id="KW-0378">Hydrolase</keyword>
<evidence type="ECO:0000256" key="6">
    <source>
        <dbReference type="ARBA" id="ARBA00023529"/>
    </source>
</evidence>
<sequence length="873" mass="95231">MKPYMLKLWPIATAFIFFSSVSFARRDPWAQHGDAVKSNHDGPPPRTRYNRGEIASGKVYLLIKYKSSVLQRVRNSFSDNERLYRLASSVSSVSKRHKIARVEVDAADKDEVMFELMMENDVEMVEEDFQVYAMPYTRSSSLNQEANLRRSLAENQQIGVDMIQAPKVWATAAKHPEWYNHTSIKVCIIDTGYDYGHEDLPTAGVTGTETTYGTALKDGNGHGTHCAGIIGAIGFNHRGVVGGKLFLGCGTIAVCTSCDLMYMLIFILTVNPDPDKFSFHISKALNAQGVGTASSLIQGIEGCISSGSKIISMSVGGGPNSDIFRQIYKDAYDVGVLIVAAAGNDGTTAHDYPASFPHVVSVGAVDKNGVGRASFSNYNDQIEIMAPGVDVMSTAPNDSYRSLSGTSMATPYVAGVAALVWSYFPECSNNQIRNALALTAKRLSPDGNCDEYTGYGLIQAKVAFDALDKWGCEAPGVDPVPVSDGGFGGCAQALPEFRNDLNTAPTPQPSLKPTMQPFNSDMGKNSSCPKLQLDLVTDKMAMETSWILERIDDNATEVIKSGPPSNMNYSSETKYSVAASECLTSGSYEFTIFDSFGDGIQDPGYYTISLNGQPLASNANFGSYETTNFTIYNGFSPRQDPVSEPTPTPIRRTLLVEDFDNGFGEFIKNGKEISHKTSLFGRKGVAFIQVATASGTPSLSTNEIELEEPYSNIEVLLSYRTANLDDGQQLCLEYSPNNTTDFVRTHCWRSGFHFENGVWNDDVSAMFQMERNRIMKDQANPGAKHAPGDIAISANTISARWKKVDGTLKILDVMAKLDKDMYNNVEIEEWKAVMLIKAEDAEADYKDAASSADVAEEPVSVKPEALVPPLPSR</sequence>
<dbReference type="InterPro" id="IPR022398">
    <property type="entry name" value="Peptidase_S8_His-AS"/>
</dbReference>
<dbReference type="InterPro" id="IPR000209">
    <property type="entry name" value="Peptidase_S8/S53_dom"/>
</dbReference>
<dbReference type="PRINTS" id="PR00723">
    <property type="entry name" value="SUBTILISIN"/>
</dbReference>
<evidence type="ECO:0000259" key="11">
    <source>
        <dbReference type="Pfam" id="PF00082"/>
    </source>
</evidence>
<evidence type="ECO:0000256" key="4">
    <source>
        <dbReference type="ARBA" id="ARBA00022801"/>
    </source>
</evidence>
<keyword evidence="3" id="KW-0479">Metal-binding</keyword>
<dbReference type="InterPro" id="IPR036852">
    <property type="entry name" value="Peptidase_S8/S53_dom_sf"/>
</dbReference>
<dbReference type="Proteomes" id="UP001530400">
    <property type="component" value="Unassembled WGS sequence"/>
</dbReference>
<organism evidence="12 13">
    <name type="scientific">Cyclotella atomus</name>
    <dbReference type="NCBI Taxonomy" id="382360"/>
    <lineage>
        <taxon>Eukaryota</taxon>
        <taxon>Sar</taxon>
        <taxon>Stramenopiles</taxon>
        <taxon>Ochrophyta</taxon>
        <taxon>Bacillariophyta</taxon>
        <taxon>Coscinodiscophyceae</taxon>
        <taxon>Thalassiosirophycidae</taxon>
        <taxon>Stephanodiscales</taxon>
        <taxon>Stephanodiscaceae</taxon>
        <taxon>Cyclotella</taxon>
    </lineage>
</organism>
<gene>
    <name evidence="12" type="ORF">ACHAWO_007985</name>
</gene>
<feature type="domain" description="Peptidase S8/S53" evidence="11">
    <location>
        <begin position="183"/>
        <end position="456"/>
    </location>
</feature>
<feature type="region of interest" description="Disordered" evidence="9">
    <location>
        <begin position="846"/>
        <end position="873"/>
    </location>
</feature>
<evidence type="ECO:0000256" key="3">
    <source>
        <dbReference type="ARBA" id="ARBA00022723"/>
    </source>
</evidence>
<keyword evidence="2 8" id="KW-0645">Protease</keyword>
<dbReference type="InterPro" id="IPR050131">
    <property type="entry name" value="Peptidase_S8_subtilisin-like"/>
</dbReference>
<dbReference type="SUPFAM" id="SSF52743">
    <property type="entry name" value="Subtilisin-like"/>
    <property type="match status" value="1"/>
</dbReference>
<dbReference type="PROSITE" id="PS51892">
    <property type="entry name" value="SUBTILASE"/>
    <property type="match status" value="1"/>
</dbReference>
<proteinExistence type="inferred from homology"/>
<dbReference type="GO" id="GO:0046872">
    <property type="term" value="F:metal ion binding"/>
    <property type="evidence" value="ECO:0007669"/>
    <property type="project" value="UniProtKB-KW"/>
</dbReference>
<evidence type="ECO:0000256" key="5">
    <source>
        <dbReference type="ARBA" id="ARBA00022825"/>
    </source>
</evidence>
<keyword evidence="5 8" id="KW-0720">Serine protease</keyword>
<dbReference type="PROSITE" id="PS00138">
    <property type="entry name" value="SUBTILASE_SER"/>
    <property type="match status" value="1"/>
</dbReference>
<dbReference type="PROSITE" id="PS00137">
    <property type="entry name" value="SUBTILASE_HIS"/>
    <property type="match status" value="1"/>
</dbReference>
<dbReference type="Pfam" id="PF00082">
    <property type="entry name" value="Peptidase_S8"/>
    <property type="match status" value="1"/>
</dbReference>
<evidence type="ECO:0000256" key="2">
    <source>
        <dbReference type="ARBA" id="ARBA00022670"/>
    </source>
</evidence>
<dbReference type="GO" id="GO:0004252">
    <property type="term" value="F:serine-type endopeptidase activity"/>
    <property type="evidence" value="ECO:0007669"/>
    <property type="project" value="UniProtKB-UniRule"/>
</dbReference>